<proteinExistence type="predicted"/>
<dbReference type="PANTHER" id="PTHR32063:SF18">
    <property type="entry name" value="CATION EFFLUX SYSTEM PROTEIN"/>
    <property type="match status" value="1"/>
</dbReference>
<dbReference type="Pfam" id="PF00873">
    <property type="entry name" value="ACR_tran"/>
    <property type="match status" value="1"/>
</dbReference>
<dbReference type="Gene3D" id="3.30.2090.10">
    <property type="entry name" value="Multidrug efflux transporter AcrB TolC docking domain, DN and DC subdomains"/>
    <property type="match status" value="2"/>
</dbReference>
<feature type="transmembrane region" description="Helical" evidence="2">
    <location>
        <begin position="985"/>
        <end position="1005"/>
    </location>
</feature>
<keyword evidence="2" id="KW-0812">Transmembrane</keyword>
<feature type="region of interest" description="Disordered" evidence="1">
    <location>
        <begin position="1"/>
        <end position="23"/>
    </location>
</feature>
<evidence type="ECO:0000256" key="1">
    <source>
        <dbReference type="SAM" id="MobiDB-lite"/>
    </source>
</evidence>
<dbReference type="GO" id="GO:0042910">
    <property type="term" value="F:xenobiotic transmembrane transporter activity"/>
    <property type="evidence" value="ECO:0007669"/>
    <property type="project" value="TreeGrafter"/>
</dbReference>
<feature type="transmembrane region" description="Helical" evidence="2">
    <location>
        <begin position="940"/>
        <end position="964"/>
    </location>
</feature>
<evidence type="ECO:0000256" key="2">
    <source>
        <dbReference type="SAM" id="Phobius"/>
    </source>
</evidence>
<feature type="transmembrane region" description="Helical" evidence="2">
    <location>
        <begin position="381"/>
        <end position="401"/>
    </location>
</feature>
<dbReference type="RefSeq" id="WP_145348050.1">
    <property type="nucleotide sequence ID" value="NZ_CP036261.1"/>
</dbReference>
<dbReference type="Proteomes" id="UP000319557">
    <property type="component" value="Chromosome"/>
</dbReference>
<dbReference type="KEGG" id="ruv:EC9_43840"/>
<dbReference type="Gene3D" id="1.20.1640.10">
    <property type="entry name" value="Multidrug efflux transporter AcrB transmembrane domain"/>
    <property type="match status" value="2"/>
</dbReference>
<feature type="transmembrane region" description="Helical" evidence="2">
    <location>
        <begin position="413"/>
        <end position="431"/>
    </location>
</feature>
<dbReference type="PANTHER" id="PTHR32063">
    <property type="match status" value="1"/>
</dbReference>
<dbReference type="AlphaFoldDB" id="A0A517M5N5"/>
<dbReference type="SUPFAM" id="SSF82714">
    <property type="entry name" value="Multidrug efflux transporter AcrB TolC docking domain, DN and DC subdomains"/>
    <property type="match status" value="2"/>
</dbReference>
<dbReference type="SUPFAM" id="SSF82866">
    <property type="entry name" value="Multidrug efflux transporter AcrB transmembrane domain"/>
    <property type="match status" value="2"/>
</dbReference>
<dbReference type="InterPro" id="IPR001036">
    <property type="entry name" value="Acrflvin-R"/>
</dbReference>
<gene>
    <name evidence="3" type="primary">czcA_4</name>
    <name evidence="3" type="ORF">EC9_43840</name>
</gene>
<dbReference type="EMBL" id="CP036261">
    <property type="protein sequence ID" value="QDS90177.1"/>
    <property type="molecule type" value="Genomic_DNA"/>
</dbReference>
<protein>
    <submittedName>
        <fullName evidence="3">Cobalt-zinc-cadmium resistance protein CzcA</fullName>
    </submittedName>
</protein>
<feature type="transmembrane region" description="Helical" evidence="2">
    <location>
        <begin position="553"/>
        <end position="573"/>
    </location>
</feature>
<dbReference type="Gene3D" id="3.30.70.1430">
    <property type="entry name" value="Multidrug efflux transporter AcrB pore domain"/>
    <property type="match status" value="2"/>
</dbReference>
<name>A0A517M5N5_9BACT</name>
<evidence type="ECO:0000313" key="3">
    <source>
        <dbReference type="EMBL" id="QDS90177.1"/>
    </source>
</evidence>
<feature type="transmembrane region" description="Helical" evidence="2">
    <location>
        <begin position="452"/>
        <end position="472"/>
    </location>
</feature>
<feature type="transmembrane region" description="Helical" evidence="2">
    <location>
        <begin position="34"/>
        <end position="53"/>
    </location>
</feature>
<organism evidence="3 4">
    <name type="scientific">Rosistilla ulvae</name>
    <dbReference type="NCBI Taxonomy" id="1930277"/>
    <lineage>
        <taxon>Bacteria</taxon>
        <taxon>Pseudomonadati</taxon>
        <taxon>Planctomycetota</taxon>
        <taxon>Planctomycetia</taxon>
        <taxon>Pirellulales</taxon>
        <taxon>Pirellulaceae</taxon>
        <taxon>Rosistilla</taxon>
    </lineage>
</organism>
<accession>A0A517M5N5</accession>
<keyword evidence="2" id="KW-1133">Transmembrane helix</keyword>
<keyword evidence="4" id="KW-1185">Reference proteome</keyword>
<feature type="transmembrane region" description="Helical" evidence="2">
    <location>
        <begin position="484"/>
        <end position="511"/>
    </location>
</feature>
<sequence length="1072" mass="115041">MKQTPAPNAAQPQGASETNRQGWSNRLVHDKRSLILIVALVAVAGLSSVSILPRMEDPVLVKRAALVVTRLPGADASRVEALVTEKLEDRLREIEEIKEMRSQSRSGVSSISIELLDQVTESEIVWSKIRSKIEDSLPELPAQASRPEFDDLEVRAYARILSVVWDLDTPVDYAVLRRTAKRLQDALQGMPGTESVDRFGDPGEEILVQVDPQRAAALNLSAADIAAQLQRFDAKDAAGQMRGAGLDLSLEVGNQFDDLSDVGRADVRAADGRFVRLDQIADVSLATPQPMPRIGWHRERPAITLGVLIRPETRIDLWSLAADRVVDDFGSELPTGLSICRVMDQSGYVSARLESLLSNLAMGGIAVCAVILCLMGWRSAIVVASALPLTMLTVLFGMHILKIPVHQMSVTGLIIALGLLIDNAIVVADEIQVEMMHGLSPSDAVAKTVRKLAIPLLGSTLTTAFAFAPIVLMPGPAGEFVGSIAISVIMAIFASLFYSLTVISAFAALFIRAVDPKSKPHGVASFLQSGISPTWLIGGYRRLLTHLISHPRLAIGIAVVLPVAGFSVAPTLAEQFFPPADRDQFHIEVELATGVSIDDTQRVAKLIDETLADEAIQQIDWYFGESAPTFYYNVLANRRGTPNFGQAIIRVSEGVSVNAMIRRLQTSLDEKVPEARVLVRQLEQGPPFNAPVEVRIFGPDLLKLRELGEQVRAVLAGVPEVTHTMSLLSETLPKVRLQVDPQSAAIAGLSPSQISAQVQTNFDGQLAGSVIQETEELPVRVRVEDRSRTEMSGVRSMELAAVGEEGARMLPLRAVADWSLEPETGVIVRLDRRRMNEVSAFLTAGTLPASALAEFQKRFEASGFVLPHGYELAYGGEASKRDDAVGNLMASVGLLMVMMVATLVLSFGSFRLAAIIGCVGFLSIGLGLGSLWLFGFPFGFMAIIGTMGLIGIAINDSIVVLAALQEEHGKEPVGTEPIVETIVSCSRHVIATTLTTVAGFMPLIWAGGGFWPPLAVAIAGGVIGATLLALVFVPSAYRIVYCVTCSAASRAAQLPAAATDGEAEAIELAGIH</sequence>
<dbReference type="InterPro" id="IPR027463">
    <property type="entry name" value="AcrB_DN_DC_subdom"/>
</dbReference>
<dbReference type="OrthoDB" id="9757876at2"/>
<dbReference type="Gene3D" id="3.30.70.1320">
    <property type="entry name" value="Multidrug efflux transporter AcrB pore domain like"/>
    <property type="match status" value="1"/>
</dbReference>
<feature type="transmembrane region" description="Helical" evidence="2">
    <location>
        <begin position="356"/>
        <end position="374"/>
    </location>
</feature>
<dbReference type="PRINTS" id="PR00702">
    <property type="entry name" value="ACRIFLAVINRP"/>
</dbReference>
<evidence type="ECO:0000313" key="4">
    <source>
        <dbReference type="Proteomes" id="UP000319557"/>
    </source>
</evidence>
<dbReference type="GO" id="GO:0005886">
    <property type="term" value="C:plasma membrane"/>
    <property type="evidence" value="ECO:0007669"/>
    <property type="project" value="TreeGrafter"/>
</dbReference>
<feature type="transmembrane region" description="Helical" evidence="2">
    <location>
        <begin position="884"/>
        <end position="905"/>
    </location>
</feature>
<feature type="transmembrane region" description="Helical" evidence="2">
    <location>
        <begin position="912"/>
        <end position="934"/>
    </location>
</feature>
<feature type="transmembrane region" description="Helical" evidence="2">
    <location>
        <begin position="1011"/>
        <end position="1033"/>
    </location>
</feature>
<dbReference type="Gene3D" id="3.30.70.1440">
    <property type="entry name" value="Multidrug efflux transporter AcrB pore domain"/>
    <property type="match status" value="1"/>
</dbReference>
<reference evidence="3 4" key="1">
    <citation type="submission" date="2019-02" db="EMBL/GenBank/DDBJ databases">
        <title>Deep-cultivation of Planctomycetes and their phenomic and genomic characterization uncovers novel biology.</title>
        <authorList>
            <person name="Wiegand S."/>
            <person name="Jogler M."/>
            <person name="Boedeker C."/>
            <person name="Pinto D."/>
            <person name="Vollmers J."/>
            <person name="Rivas-Marin E."/>
            <person name="Kohn T."/>
            <person name="Peeters S.H."/>
            <person name="Heuer A."/>
            <person name="Rast P."/>
            <person name="Oberbeckmann S."/>
            <person name="Bunk B."/>
            <person name="Jeske O."/>
            <person name="Meyerdierks A."/>
            <person name="Storesund J.E."/>
            <person name="Kallscheuer N."/>
            <person name="Luecker S."/>
            <person name="Lage O.M."/>
            <person name="Pohl T."/>
            <person name="Merkel B.J."/>
            <person name="Hornburger P."/>
            <person name="Mueller R.-W."/>
            <person name="Bruemmer F."/>
            <person name="Labrenz M."/>
            <person name="Spormann A.M."/>
            <person name="Op den Camp H."/>
            <person name="Overmann J."/>
            <person name="Amann R."/>
            <person name="Jetten M.S.M."/>
            <person name="Mascher T."/>
            <person name="Medema M.H."/>
            <person name="Devos D.P."/>
            <person name="Kaster A.-K."/>
            <person name="Ovreas L."/>
            <person name="Rohde M."/>
            <person name="Galperin M.Y."/>
            <person name="Jogler C."/>
        </authorList>
    </citation>
    <scope>NUCLEOTIDE SEQUENCE [LARGE SCALE GENOMIC DNA]</scope>
    <source>
        <strain evidence="3 4">EC9</strain>
    </source>
</reference>
<dbReference type="SUPFAM" id="SSF82693">
    <property type="entry name" value="Multidrug efflux transporter AcrB pore domain, PN1, PN2, PC1 and PC2 subdomains"/>
    <property type="match status" value="2"/>
</dbReference>
<keyword evidence="2" id="KW-0472">Membrane</keyword>